<comment type="pathway">
    <text evidence="4 15">Amino-acid biosynthesis; L-tryptophan biosynthesis; L-tryptophan from chorismate: step 4/5.</text>
</comment>
<dbReference type="RefSeq" id="WP_205088428.1">
    <property type="nucleotide sequence ID" value="NZ_JACJLA010000024.1"/>
</dbReference>
<dbReference type="NCBIfam" id="NF001377">
    <property type="entry name" value="PRK00278.2-4"/>
    <property type="match status" value="1"/>
</dbReference>
<dbReference type="EC" id="4.1.1.48" evidence="15"/>
<dbReference type="EC" id="5.3.1.24" evidence="16"/>
<keyword evidence="12 15" id="KW-0456">Lyase</keyword>
<dbReference type="HAMAP" id="MF_00135">
    <property type="entry name" value="PRAI"/>
    <property type="match status" value="1"/>
</dbReference>
<dbReference type="InterPro" id="IPR001468">
    <property type="entry name" value="Indole-3-GlycerolPSynthase_CS"/>
</dbReference>
<evidence type="ECO:0000256" key="13">
    <source>
        <dbReference type="ARBA" id="ARBA00023268"/>
    </source>
</evidence>
<evidence type="ECO:0000256" key="5">
    <source>
        <dbReference type="ARBA" id="ARBA00007902"/>
    </source>
</evidence>
<dbReference type="EMBL" id="JACJLA010000024">
    <property type="protein sequence ID" value="MBM6913564.1"/>
    <property type="molecule type" value="Genomic_DNA"/>
</dbReference>
<dbReference type="InterPro" id="IPR013785">
    <property type="entry name" value="Aldolase_TIM"/>
</dbReference>
<keyword evidence="7 15" id="KW-0028">Amino-acid biosynthesis</keyword>
<dbReference type="PANTHER" id="PTHR22854:SF2">
    <property type="entry name" value="INDOLE-3-GLYCEROL-PHOSPHATE SYNTHASE"/>
    <property type="match status" value="1"/>
</dbReference>
<feature type="domain" description="Indole-3-glycerol phosphate synthase" evidence="17">
    <location>
        <begin position="3"/>
        <end position="264"/>
    </location>
</feature>
<evidence type="ECO:0000259" key="17">
    <source>
        <dbReference type="Pfam" id="PF00218"/>
    </source>
</evidence>
<sequence>MILDTIVAATRERVAVLKKVKPIEAVRQAALVRAEEERTASGGTFTFPFERALMEGSMNFICEIKKASPSKGVIVEEFPFVDIAKEYEEAGAAAISVLTEPAYFMGVDSYVTDVADVVTIPILRKDFIVDEYQIYESKVLGASAILLLCSVLDEEELARFMALATELGLSCLVEAHNEEEVKKALAVNARIIGINNRDLKDFSVDVGNSIRLRSLIPDGVIVVAESGIKSADEIEALREHQIHAALIGETLMRSEDKTKALTELFGPVRGLQVKICGLSRTEDITVVNNPAVRPTYAGFVFAESPRRVSVSDARNLISQMAPQIQAVGVFVNEDVETMAHLAETVPLQVIQLHGDETEDMIKQLRQLTTARIWKAVRVQSEDDVLRWNESVADLLLFDAYKTDAYGGTGHVFDWKLLKKCTKPFILAGGIHSKNVARAIRNVKPYAIDASSGLETDGVKNKEKIFHFMDIIKKVRN</sequence>
<dbReference type="PANTHER" id="PTHR22854">
    <property type="entry name" value="TRYPTOPHAN BIOSYNTHESIS PROTEIN"/>
    <property type="match status" value="1"/>
</dbReference>
<dbReference type="CDD" id="cd00405">
    <property type="entry name" value="PRAI"/>
    <property type="match status" value="1"/>
</dbReference>
<gene>
    <name evidence="19" type="primary">trpCF</name>
    <name evidence="15" type="synonym">trpC</name>
    <name evidence="16" type="synonym">trpF</name>
    <name evidence="19" type="ORF">H6A01_09575</name>
</gene>
<evidence type="ECO:0000256" key="3">
    <source>
        <dbReference type="ARBA" id="ARBA00004664"/>
    </source>
</evidence>
<dbReference type="InterPro" id="IPR011060">
    <property type="entry name" value="RibuloseP-bd_barrel"/>
</dbReference>
<dbReference type="PROSITE" id="PS00614">
    <property type="entry name" value="IGPS"/>
    <property type="match status" value="1"/>
</dbReference>
<keyword evidence="10 15" id="KW-0057">Aromatic amino acid biosynthesis</keyword>
<feature type="domain" description="N-(5'phosphoribosyl) anthranilate isomerase (PRAI)" evidence="18">
    <location>
        <begin position="273"/>
        <end position="468"/>
    </location>
</feature>
<comment type="catalytic activity">
    <reaction evidence="2 15">
        <text>1-(2-carboxyphenylamino)-1-deoxy-D-ribulose 5-phosphate + H(+) = (1S,2R)-1-C-(indol-3-yl)glycerol 3-phosphate + CO2 + H2O</text>
        <dbReference type="Rhea" id="RHEA:23476"/>
        <dbReference type="ChEBI" id="CHEBI:15377"/>
        <dbReference type="ChEBI" id="CHEBI:15378"/>
        <dbReference type="ChEBI" id="CHEBI:16526"/>
        <dbReference type="ChEBI" id="CHEBI:58613"/>
        <dbReference type="ChEBI" id="CHEBI:58866"/>
        <dbReference type="EC" id="4.1.1.48"/>
    </reaction>
</comment>
<evidence type="ECO:0000256" key="16">
    <source>
        <dbReference type="HAMAP-Rule" id="MF_00135"/>
    </source>
</evidence>
<evidence type="ECO:0000256" key="4">
    <source>
        <dbReference type="ARBA" id="ARBA00004696"/>
    </source>
</evidence>
<comment type="similarity">
    <text evidence="16">Belongs to the TrpF family.</text>
</comment>
<dbReference type="Gene3D" id="3.20.20.70">
    <property type="entry name" value="Aldolase class I"/>
    <property type="match status" value="2"/>
</dbReference>
<dbReference type="InterPro" id="IPR001240">
    <property type="entry name" value="PRAI_dom"/>
</dbReference>
<evidence type="ECO:0000256" key="14">
    <source>
        <dbReference type="ARBA" id="ARBA00025592"/>
    </source>
</evidence>
<evidence type="ECO:0000313" key="19">
    <source>
        <dbReference type="EMBL" id="MBM6913564.1"/>
    </source>
</evidence>
<evidence type="ECO:0000256" key="1">
    <source>
        <dbReference type="ARBA" id="ARBA00001164"/>
    </source>
</evidence>
<comment type="similarity">
    <text evidence="15">Belongs to the TrpC family.</text>
</comment>
<reference evidence="19 20" key="1">
    <citation type="journal article" date="2021" name="Sci. Rep.">
        <title>The distribution of antibiotic resistance genes in chicken gut microbiota commensals.</title>
        <authorList>
            <person name="Juricova H."/>
            <person name="Matiasovicova J."/>
            <person name="Kubasova T."/>
            <person name="Cejkova D."/>
            <person name="Rychlik I."/>
        </authorList>
    </citation>
    <scope>NUCLEOTIDE SEQUENCE [LARGE SCALE GENOMIC DNA]</scope>
    <source>
        <strain evidence="19 20">An537</strain>
    </source>
</reference>
<dbReference type="NCBIfam" id="NF006945">
    <property type="entry name" value="PRK09427.1"/>
    <property type="match status" value="1"/>
</dbReference>
<evidence type="ECO:0000259" key="18">
    <source>
        <dbReference type="Pfam" id="PF00697"/>
    </source>
</evidence>
<dbReference type="GO" id="GO:0004640">
    <property type="term" value="F:phosphoribosylanthranilate isomerase activity"/>
    <property type="evidence" value="ECO:0007669"/>
    <property type="project" value="UniProtKB-EC"/>
</dbReference>
<keyword evidence="9 15" id="KW-0822">Tryptophan biosynthesis</keyword>
<evidence type="ECO:0000256" key="2">
    <source>
        <dbReference type="ARBA" id="ARBA00001633"/>
    </source>
</evidence>
<dbReference type="InterPro" id="IPR013798">
    <property type="entry name" value="Indole-3-glycerol_P_synth_dom"/>
</dbReference>
<evidence type="ECO:0000256" key="11">
    <source>
        <dbReference type="ARBA" id="ARBA00023235"/>
    </source>
</evidence>
<keyword evidence="20" id="KW-1185">Reference proteome</keyword>
<dbReference type="Pfam" id="PF00697">
    <property type="entry name" value="PRAI"/>
    <property type="match status" value="1"/>
</dbReference>
<keyword evidence="13" id="KW-0511">Multifunctional enzyme</keyword>
<comment type="similarity">
    <text evidence="6">In the C-terminal section; belongs to the TrpF family.</text>
</comment>
<dbReference type="CDD" id="cd00331">
    <property type="entry name" value="IGPS"/>
    <property type="match status" value="1"/>
</dbReference>
<evidence type="ECO:0000256" key="12">
    <source>
        <dbReference type="ARBA" id="ARBA00023239"/>
    </source>
</evidence>
<evidence type="ECO:0000256" key="8">
    <source>
        <dbReference type="ARBA" id="ARBA00022793"/>
    </source>
</evidence>
<dbReference type="InterPro" id="IPR045186">
    <property type="entry name" value="Indole-3-glycerol_P_synth"/>
</dbReference>
<dbReference type="HAMAP" id="MF_00134_B">
    <property type="entry name" value="IGPS_B"/>
    <property type="match status" value="1"/>
</dbReference>
<accession>A0ABS2GK72</accession>
<evidence type="ECO:0000256" key="15">
    <source>
        <dbReference type="HAMAP-Rule" id="MF_00134"/>
    </source>
</evidence>
<comment type="function">
    <text evidence="14">Bifunctional enzyme that catalyzes two sequential steps of tryptophan biosynthetic pathway. The first reaction is catalyzed by the isomerase, coded by the TrpF domain; the second reaction is catalyzed by the synthase, coded by the TrpC domain.</text>
</comment>
<keyword evidence="8 15" id="KW-0210">Decarboxylase</keyword>
<comment type="catalytic activity">
    <reaction evidence="1 16">
        <text>N-(5-phospho-beta-D-ribosyl)anthranilate = 1-(2-carboxyphenylamino)-1-deoxy-D-ribulose 5-phosphate</text>
        <dbReference type="Rhea" id="RHEA:21540"/>
        <dbReference type="ChEBI" id="CHEBI:18277"/>
        <dbReference type="ChEBI" id="CHEBI:58613"/>
        <dbReference type="EC" id="5.3.1.24"/>
    </reaction>
</comment>
<comment type="similarity">
    <text evidence="5">In the N-terminal section; belongs to the TrpC family.</text>
</comment>
<comment type="caution">
    <text evidence="19">The sequence shown here is derived from an EMBL/GenBank/DDBJ whole genome shotgun (WGS) entry which is preliminary data.</text>
</comment>
<evidence type="ECO:0000256" key="7">
    <source>
        <dbReference type="ARBA" id="ARBA00022605"/>
    </source>
</evidence>
<evidence type="ECO:0000256" key="9">
    <source>
        <dbReference type="ARBA" id="ARBA00022822"/>
    </source>
</evidence>
<keyword evidence="11 16" id="KW-0413">Isomerase</keyword>
<dbReference type="SUPFAM" id="SSF51366">
    <property type="entry name" value="Ribulose-phoshate binding barrel"/>
    <property type="match status" value="2"/>
</dbReference>
<comment type="pathway">
    <text evidence="3 16">Amino-acid biosynthesis; L-tryptophan biosynthesis; L-tryptophan from chorismate: step 3/5.</text>
</comment>
<dbReference type="Proteomes" id="UP000707138">
    <property type="component" value="Unassembled WGS sequence"/>
</dbReference>
<evidence type="ECO:0000256" key="6">
    <source>
        <dbReference type="ARBA" id="ARBA00009847"/>
    </source>
</evidence>
<organism evidence="19 20">
    <name type="scientific">Veillonella magna</name>
    <dbReference type="NCBI Taxonomy" id="464322"/>
    <lineage>
        <taxon>Bacteria</taxon>
        <taxon>Bacillati</taxon>
        <taxon>Bacillota</taxon>
        <taxon>Negativicutes</taxon>
        <taxon>Veillonellales</taxon>
        <taxon>Veillonellaceae</taxon>
        <taxon>Veillonella</taxon>
    </lineage>
</organism>
<dbReference type="GO" id="GO:0004425">
    <property type="term" value="F:indole-3-glycerol-phosphate synthase activity"/>
    <property type="evidence" value="ECO:0007669"/>
    <property type="project" value="UniProtKB-EC"/>
</dbReference>
<evidence type="ECO:0000256" key="10">
    <source>
        <dbReference type="ARBA" id="ARBA00023141"/>
    </source>
</evidence>
<name>A0ABS2GK72_9FIRM</name>
<dbReference type="Pfam" id="PF00218">
    <property type="entry name" value="IGPS"/>
    <property type="match status" value="1"/>
</dbReference>
<proteinExistence type="inferred from homology"/>
<evidence type="ECO:0000313" key="20">
    <source>
        <dbReference type="Proteomes" id="UP000707138"/>
    </source>
</evidence>
<protein>
    <recommendedName>
        <fullName evidence="15 16">Multifunctional fusion protein</fullName>
    </recommendedName>
    <domain>
        <recommendedName>
            <fullName evidence="15">Indole-3-glycerol phosphate synthase</fullName>
            <shortName evidence="15">IGPS</shortName>
            <ecNumber evidence="15">4.1.1.48</ecNumber>
        </recommendedName>
    </domain>
    <domain>
        <recommendedName>
            <fullName evidence="16">N-(5'-phosphoribosyl)anthranilate isomerase</fullName>
            <shortName evidence="16">PRAI</shortName>
            <ecNumber evidence="16">5.3.1.24</ecNumber>
        </recommendedName>
    </domain>
</protein>